<name>M7MMR3_9FLAO</name>
<organism evidence="4 5">
    <name type="scientific">Xanthomarina gelatinilytica</name>
    <dbReference type="NCBI Taxonomy" id="1137281"/>
    <lineage>
        <taxon>Bacteria</taxon>
        <taxon>Pseudomonadati</taxon>
        <taxon>Bacteroidota</taxon>
        <taxon>Flavobacteriia</taxon>
        <taxon>Flavobacteriales</taxon>
        <taxon>Flavobacteriaceae</taxon>
        <taxon>Xanthomarina</taxon>
    </lineage>
</organism>
<feature type="transmembrane region" description="Helical" evidence="1">
    <location>
        <begin position="321"/>
        <end position="339"/>
    </location>
</feature>
<dbReference type="EMBL" id="ANLA01000004">
    <property type="protein sequence ID" value="EMQ96331.1"/>
    <property type="molecule type" value="Genomic_DNA"/>
</dbReference>
<feature type="transmembrane region" description="Helical" evidence="1">
    <location>
        <begin position="379"/>
        <end position="402"/>
    </location>
</feature>
<feature type="domain" description="DUF4010" evidence="3">
    <location>
        <begin position="193"/>
        <end position="402"/>
    </location>
</feature>
<feature type="transmembrane region" description="Helical" evidence="1">
    <location>
        <begin position="409"/>
        <end position="428"/>
    </location>
</feature>
<feature type="transmembrane region" description="Helical" evidence="1">
    <location>
        <begin position="47"/>
        <end position="67"/>
    </location>
</feature>
<sequence length="431" mass="47425">MEDLLLIQTDHFELSQLDFIKRVLVALGIGLVLGLEREFSNADKDEIFAGLRTLSIVSLLGFSSALLNYLINPWFFSIGFLSVIVIVAISYWVSSNKGDIGSTTEFTTVFTYLLGGLTFLGHIELSLALTVVIVVLLSLKIKFKSIVGQITQTELYAFIRFVIIALLILPFLPNTNFGPYNVINPSEIGWIIVLTSGIGFIGYILMKFLDSKRGLLLTGIFGGMVSSTVVSWIFSKRSKEQPKLSSSFAIAIFAAATIMIGRVLIWVFIFNPTMINGLLTPIFIMILTAIGVTFYFYKKHNVNQLESEEIPLGEPLNIRDAVFFGLIYTAILILVSYASNNYGDKGIYISSAISALTDIDAITISMSKLGGNTVEFLTAQNAILLATLTNTIVKIGLTLWFGSKQLKKYILIGYGLIFIAGIVGFIILNSF</sequence>
<dbReference type="InterPro" id="IPR049177">
    <property type="entry name" value="MgtC_SapB_SrpB_YhiD_N"/>
</dbReference>
<dbReference type="Pfam" id="PF13194">
    <property type="entry name" value="DUF4010"/>
    <property type="match status" value="1"/>
</dbReference>
<feature type="transmembrane region" description="Helical" evidence="1">
    <location>
        <begin position="73"/>
        <end position="93"/>
    </location>
</feature>
<feature type="transmembrane region" description="Helical" evidence="1">
    <location>
        <begin position="247"/>
        <end position="270"/>
    </location>
</feature>
<dbReference type="OrthoDB" id="9813718at2"/>
<dbReference type="RefSeq" id="WP_007647930.1">
    <property type="nucleotide sequence ID" value="NZ_ANLA01000004.1"/>
</dbReference>
<evidence type="ECO:0000256" key="1">
    <source>
        <dbReference type="SAM" id="Phobius"/>
    </source>
</evidence>
<dbReference type="PATRIC" id="fig|1137281.3.peg.820"/>
<feature type="transmembrane region" description="Helical" evidence="1">
    <location>
        <begin position="188"/>
        <end position="206"/>
    </location>
</feature>
<accession>M7MMR3</accession>
<protein>
    <submittedName>
        <fullName evidence="4">Uncharacterized protein</fullName>
    </submittedName>
</protein>
<dbReference type="PANTHER" id="PTHR39084">
    <property type="entry name" value="MEMBRANE PROTEIN-RELATED"/>
    <property type="match status" value="1"/>
</dbReference>
<proteinExistence type="predicted"/>
<dbReference type="AlphaFoldDB" id="M7MMR3"/>
<evidence type="ECO:0000313" key="5">
    <source>
        <dbReference type="Proteomes" id="UP000012024"/>
    </source>
</evidence>
<evidence type="ECO:0000259" key="3">
    <source>
        <dbReference type="Pfam" id="PF13194"/>
    </source>
</evidence>
<feature type="transmembrane region" description="Helical" evidence="1">
    <location>
        <begin position="215"/>
        <end position="235"/>
    </location>
</feature>
<keyword evidence="1" id="KW-0812">Transmembrane</keyword>
<keyword evidence="5" id="KW-1185">Reference proteome</keyword>
<feature type="transmembrane region" description="Helical" evidence="1">
    <location>
        <begin position="277"/>
        <end position="297"/>
    </location>
</feature>
<feature type="domain" description="MgtC/SapB/SrpB/YhiD N-terminal" evidence="2">
    <location>
        <begin position="24"/>
        <end position="144"/>
    </location>
</feature>
<feature type="transmembrane region" description="Helical" evidence="1">
    <location>
        <begin position="346"/>
        <end position="367"/>
    </location>
</feature>
<evidence type="ECO:0000259" key="2">
    <source>
        <dbReference type="Pfam" id="PF02308"/>
    </source>
</evidence>
<keyword evidence="1" id="KW-0472">Membrane</keyword>
<dbReference type="Proteomes" id="UP000012024">
    <property type="component" value="Unassembled WGS sequence"/>
</dbReference>
<dbReference type="Pfam" id="PF02308">
    <property type="entry name" value="MgtC"/>
    <property type="match status" value="1"/>
</dbReference>
<comment type="caution">
    <text evidence="4">The sequence shown here is derived from an EMBL/GenBank/DDBJ whole genome shotgun (WGS) entry which is preliminary data.</text>
</comment>
<dbReference type="InterPro" id="IPR025105">
    <property type="entry name" value="DUF4010"/>
</dbReference>
<dbReference type="GeneID" id="98640739"/>
<evidence type="ECO:0000313" key="4">
    <source>
        <dbReference type="EMBL" id="EMQ96331.1"/>
    </source>
</evidence>
<feature type="transmembrane region" description="Helical" evidence="1">
    <location>
        <begin position="155"/>
        <end position="173"/>
    </location>
</feature>
<gene>
    <name evidence="4" type="ORF">D778_02221</name>
</gene>
<dbReference type="eggNOG" id="COG3174">
    <property type="taxonomic scope" value="Bacteria"/>
</dbReference>
<dbReference type="PANTHER" id="PTHR39084:SF1">
    <property type="entry name" value="DUF4010 DOMAIN-CONTAINING PROTEIN"/>
    <property type="match status" value="1"/>
</dbReference>
<keyword evidence="1" id="KW-1133">Transmembrane helix</keyword>
<reference evidence="4 5" key="1">
    <citation type="submission" date="2012-12" db="EMBL/GenBank/DDBJ databases">
        <title>Genome assembly of Formosa sp. AK20.</title>
        <authorList>
            <person name="Kumar R."/>
            <person name="Khatri I."/>
            <person name="Vaidya B."/>
            <person name="Subramanian S."/>
            <person name="Pinnaka A."/>
        </authorList>
    </citation>
    <scope>NUCLEOTIDE SEQUENCE [LARGE SCALE GENOMIC DNA]</scope>
    <source>
        <strain evidence="4 5">AK20</strain>
    </source>
</reference>